<dbReference type="RefSeq" id="WP_218282144.1">
    <property type="nucleotide sequence ID" value="NZ_CP078093.1"/>
</dbReference>
<reference evidence="2" key="1">
    <citation type="submission" date="2021-07" db="EMBL/GenBank/DDBJ databases">
        <title>Complete genome sequence of Crassaminicella sp. 143-21, isolated from a deep-sea hydrothermal vent.</title>
        <authorList>
            <person name="Li X."/>
        </authorList>
    </citation>
    <scope>NUCLEOTIDE SEQUENCE</scope>
    <source>
        <strain evidence="2">143-21</strain>
    </source>
</reference>
<name>A0ABX8R8S5_9CLOT</name>
<dbReference type="EMBL" id="CP078093">
    <property type="protein sequence ID" value="QXM05445.1"/>
    <property type="molecule type" value="Genomic_DNA"/>
</dbReference>
<accession>A0ABX8R8S5</accession>
<proteinExistence type="predicted"/>
<organism evidence="2 3">
    <name type="scientific">Crassaminicella indica</name>
    <dbReference type="NCBI Taxonomy" id="2855394"/>
    <lineage>
        <taxon>Bacteria</taxon>
        <taxon>Bacillati</taxon>
        <taxon>Bacillota</taxon>
        <taxon>Clostridia</taxon>
        <taxon>Eubacteriales</taxon>
        <taxon>Clostridiaceae</taxon>
        <taxon>Crassaminicella</taxon>
    </lineage>
</organism>
<feature type="coiled-coil region" evidence="1">
    <location>
        <begin position="3"/>
        <end position="47"/>
    </location>
</feature>
<dbReference type="Proteomes" id="UP000886818">
    <property type="component" value="Chromosome"/>
</dbReference>
<protein>
    <submittedName>
        <fullName evidence="2">Uncharacterized protein</fullName>
    </submittedName>
</protein>
<evidence type="ECO:0000313" key="2">
    <source>
        <dbReference type="EMBL" id="QXM05445.1"/>
    </source>
</evidence>
<sequence length="90" mass="10506">MLNELLQQLLNEVKNINEKLSSMDTEIKTINQRLKNLEQGQDRIEQKLNITHDQVFRNTEGINSIKEEIGILEAITKENTFDITKLKLIK</sequence>
<evidence type="ECO:0000256" key="1">
    <source>
        <dbReference type="SAM" id="Coils"/>
    </source>
</evidence>
<keyword evidence="1" id="KW-0175">Coiled coil</keyword>
<gene>
    <name evidence="2" type="ORF">KVH43_08620</name>
</gene>
<keyword evidence="3" id="KW-1185">Reference proteome</keyword>
<evidence type="ECO:0000313" key="3">
    <source>
        <dbReference type="Proteomes" id="UP000886818"/>
    </source>
</evidence>